<proteinExistence type="predicted"/>
<accession>A0A5J4Q6U6</accession>
<dbReference type="EMBL" id="SNRY01004508">
    <property type="protein sequence ID" value="KAA6317485.1"/>
    <property type="molecule type" value="Genomic_DNA"/>
</dbReference>
<evidence type="ECO:0000313" key="1">
    <source>
        <dbReference type="EMBL" id="KAA6317485.1"/>
    </source>
</evidence>
<protein>
    <submittedName>
        <fullName evidence="1">Uncharacterized protein</fullName>
    </submittedName>
</protein>
<organism evidence="1">
    <name type="scientific">termite gut metagenome</name>
    <dbReference type="NCBI Taxonomy" id="433724"/>
    <lineage>
        <taxon>unclassified sequences</taxon>
        <taxon>metagenomes</taxon>
        <taxon>organismal metagenomes</taxon>
    </lineage>
</organism>
<sequence length="42" mass="4816">MTKVFLLGAQQEIDTEKQVLEIGQVICMEGYSYHSCSVRHRS</sequence>
<dbReference type="AlphaFoldDB" id="A0A5J4Q6U6"/>
<reference evidence="1" key="1">
    <citation type="submission" date="2019-03" db="EMBL/GenBank/DDBJ databases">
        <title>Single cell metagenomics reveals metabolic interactions within the superorganism composed of flagellate Streblomastix strix and complex community of Bacteroidetes bacteria on its surface.</title>
        <authorList>
            <person name="Treitli S.C."/>
            <person name="Kolisko M."/>
            <person name="Husnik F."/>
            <person name="Keeling P."/>
            <person name="Hampl V."/>
        </authorList>
    </citation>
    <scope>NUCLEOTIDE SEQUENCE</scope>
    <source>
        <strain evidence="1">STM</strain>
    </source>
</reference>
<name>A0A5J4Q6U6_9ZZZZ</name>
<comment type="caution">
    <text evidence="1">The sequence shown here is derived from an EMBL/GenBank/DDBJ whole genome shotgun (WGS) entry which is preliminary data.</text>
</comment>
<gene>
    <name evidence="1" type="ORF">EZS27_032370</name>
</gene>